<evidence type="ECO:0000313" key="3">
    <source>
        <dbReference type="Proteomes" id="UP001247805"/>
    </source>
</evidence>
<dbReference type="InterPro" id="IPR004199">
    <property type="entry name" value="B-gal_small/dom_5"/>
</dbReference>
<dbReference type="InterPro" id="IPR011013">
    <property type="entry name" value="Gal_mutarotase_sf_dom"/>
</dbReference>
<dbReference type="Proteomes" id="UP001247805">
    <property type="component" value="Unassembled WGS sequence"/>
</dbReference>
<reference evidence="2 3" key="1">
    <citation type="submission" date="2023-10" db="EMBL/GenBank/DDBJ databases">
        <title>Glaciecola aquimarina strain GGW-M5 nov., isolated from a coastal seawater.</title>
        <authorList>
            <person name="Bayburt H."/>
            <person name="Kim J.M."/>
            <person name="Choi B.J."/>
            <person name="Jeon C.O."/>
        </authorList>
    </citation>
    <scope>NUCLEOTIDE SEQUENCE [LARGE SCALE GENOMIC DNA]</scope>
    <source>
        <strain evidence="2 3">KCTC 32108</strain>
    </source>
</reference>
<proteinExistence type="predicted"/>
<name>A0ABU3SZZ0_9ALTE</name>
<dbReference type="Gene3D" id="2.70.98.10">
    <property type="match status" value="1"/>
</dbReference>
<dbReference type="RefSeq" id="WP_316027112.1">
    <property type="nucleotide sequence ID" value="NZ_JAWDIO010000002.1"/>
</dbReference>
<feature type="domain" description="Beta galactosidase small chain/" evidence="1">
    <location>
        <begin position="1"/>
        <end position="68"/>
    </location>
</feature>
<dbReference type="SUPFAM" id="SSF74650">
    <property type="entry name" value="Galactose mutarotase-like"/>
    <property type="match status" value="1"/>
</dbReference>
<protein>
    <recommendedName>
        <fullName evidence="1">Beta galactosidase small chain/ domain-containing protein</fullName>
    </recommendedName>
</protein>
<gene>
    <name evidence="2" type="ORF">RS130_18240</name>
</gene>
<accession>A0ABU3SZZ0</accession>
<dbReference type="InterPro" id="IPR014718">
    <property type="entry name" value="GH-type_carb-bd"/>
</dbReference>
<comment type="caution">
    <text evidence="2">The sequence shown here is derived from an EMBL/GenBank/DDBJ whole genome shotgun (WGS) entry which is preliminary data.</text>
</comment>
<evidence type="ECO:0000259" key="1">
    <source>
        <dbReference type="Pfam" id="PF02929"/>
    </source>
</evidence>
<organism evidence="2 3">
    <name type="scientific">Paraglaciecola aquimarina</name>
    <dbReference type="NCBI Taxonomy" id="1235557"/>
    <lineage>
        <taxon>Bacteria</taxon>
        <taxon>Pseudomonadati</taxon>
        <taxon>Pseudomonadota</taxon>
        <taxon>Gammaproteobacteria</taxon>
        <taxon>Alteromonadales</taxon>
        <taxon>Alteromonadaceae</taxon>
        <taxon>Paraglaciecola</taxon>
    </lineage>
</organism>
<evidence type="ECO:0000313" key="2">
    <source>
        <dbReference type="EMBL" id="MDU0355578.1"/>
    </source>
</evidence>
<keyword evidence="3" id="KW-1185">Reference proteome</keyword>
<dbReference type="Pfam" id="PF02929">
    <property type="entry name" value="Bgal_small_N"/>
    <property type="match status" value="1"/>
</dbReference>
<dbReference type="EMBL" id="JAWDIO010000002">
    <property type="protein sequence ID" value="MDU0355578.1"/>
    <property type="molecule type" value="Genomic_DNA"/>
</dbReference>
<sequence length="73" mass="8161">MSVSVWPWTAENIASSKVTTDLTAADYLTVNIDFLQAGVGGTDSWSALAAPIKRYRLLDKHYQYSFTLFAEQE</sequence>